<keyword evidence="2 4" id="KW-0503">Monooxygenase</keyword>
<dbReference type="InterPro" id="IPR036188">
    <property type="entry name" value="FAD/NAD-bd_sf"/>
</dbReference>
<protein>
    <submittedName>
        <fullName evidence="4">FAD-dependent monooxygenase</fullName>
    </submittedName>
</protein>
<dbReference type="InterPro" id="IPR050493">
    <property type="entry name" value="FAD-dep_Monooxygenase_BioMet"/>
</dbReference>
<dbReference type="GO" id="GO:0004497">
    <property type="term" value="F:monooxygenase activity"/>
    <property type="evidence" value="ECO:0007669"/>
    <property type="project" value="UniProtKB-KW"/>
</dbReference>
<evidence type="ECO:0000313" key="4">
    <source>
        <dbReference type="EMBL" id="MBD1373245.1"/>
    </source>
</evidence>
<dbReference type="PANTHER" id="PTHR13789">
    <property type="entry name" value="MONOOXYGENASE"/>
    <property type="match status" value="1"/>
</dbReference>
<dbReference type="Pfam" id="PF01494">
    <property type="entry name" value="FAD_binding_3"/>
    <property type="match status" value="1"/>
</dbReference>
<gene>
    <name evidence="4" type="ORF">IC620_12890</name>
</gene>
<keyword evidence="5" id="KW-1185">Reference proteome</keyword>
<dbReference type="InterPro" id="IPR002938">
    <property type="entry name" value="FAD-bd"/>
</dbReference>
<evidence type="ECO:0000259" key="3">
    <source>
        <dbReference type="Pfam" id="PF01494"/>
    </source>
</evidence>
<evidence type="ECO:0000313" key="5">
    <source>
        <dbReference type="Proteomes" id="UP000661691"/>
    </source>
</evidence>
<dbReference type="RefSeq" id="WP_191142394.1">
    <property type="nucleotide sequence ID" value="NZ_JACXAH010000020.1"/>
</dbReference>
<feature type="domain" description="FAD-binding" evidence="3">
    <location>
        <begin position="5"/>
        <end position="333"/>
    </location>
</feature>
<proteinExistence type="predicted"/>
<organism evidence="4 5">
    <name type="scientific">Polycladospora coralii</name>
    <dbReference type="NCBI Taxonomy" id="2771432"/>
    <lineage>
        <taxon>Bacteria</taxon>
        <taxon>Bacillati</taxon>
        <taxon>Bacillota</taxon>
        <taxon>Bacilli</taxon>
        <taxon>Bacillales</taxon>
        <taxon>Thermoactinomycetaceae</taxon>
        <taxon>Polycladospora</taxon>
    </lineage>
</organism>
<dbReference type="SUPFAM" id="SSF51905">
    <property type="entry name" value="FAD/NAD(P)-binding domain"/>
    <property type="match status" value="1"/>
</dbReference>
<dbReference type="NCBIfam" id="NF005243">
    <property type="entry name" value="PRK06753.1"/>
    <property type="match status" value="1"/>
</dbReference>
<sequence length="373" mass="41930">MASFIIIGAGIGGLTAANALMNTGHEVHVYESYPKLKPSGMGITLAPNAFKALSFLNFVEDIKKVGKPLDSFQIRSETGNLLSAIQSNENITMAFHRADLYVSLFQRLPNGIVSFNKKCVDFKQDQNGVKVTFADGSHTKGDYLLGVDGIHSMIRQKIAPSISPQFAGYTCWRGISKRADILKSPNIAMETWGPNGRFGIVPLRENQIYWFAVTNAAENSKRMKKYSKSDLVLHFEGYHEPITQIIEQTEEEAIVRNDLYDLPKMNRYAYDRILLMGDAAHAMTPNLGQGACQAMEDVAVLSMCMKRQLPINEAFVAFEKERIKRVQKIVDRSRLMGRVGQMNHPVARKLRNGIMTLIPDRLRVKQIDELYQI</sequence>
<reference evidence="4" key="1">
    <citation type="submission" date="2020-09" db="EMBL/GenBank/DDBJ databases">
        <title>A novel bacterium of genus Hazenella, isolated from South China Sea.</title>
        <authorList>
            <person name="Huang H."/>
            <person name="Mo K."/>
            <person name="Hu Y."/>
        </authorList>
    </citation>
    <scope>NUCLEOTIDE SEQUENCE</scope>
    <source>
        <strain evidence="4">IB182357</strain>
    </source>
</reference>
<dbReference type="SUPFAM" id="SSF54373">
    <property type="entry name" value="FAD-linked reductases, C-terminal domain"/>
    <property type="match status" value="1"/>
</dbReference>
<comment type="caution">
    <text evidence="4">The sequence shown here is derived from an EMBL/GenBank/DDBJ whole genome shotgun (WGS) entry which is preliminary data.</text>
</comment>
<dbReference type="PANTHER" id="PTHR13789:SF309">
    <property type="entry name" value="PUTATIVE (AFU_ORTHOLOGUE AFUA_6G14510)-RELATED"/>
    <property type="match status" value="1"/>
</dbReference>
<dbReference type="GO" id="GO:0071949">
    <property type="term" value="F:FAD binding"/>
    <property type="evidence" value="ECO:0007669"/>
    <property type="project" value="InterPro"/>
</dbReference>
<dbReference type="Gene3D" id="3.50.50.60">
    <property type="entry name" value="FAD/NAD(P)-binding domain"/>
    <property type="match status" value="1"/>
</dbReference>
<name>A0A926RTV2_9BACL</name>
<accession>A0A926RTV2</accession>
<evidence type="ECO:0000256" key="1">
    <source>
        <dbReference type="ARBA" id="ARBA00023002"/>
    </source>
</evidence>
<evidence type="ECO:0000256" key="2">
    <source>
        <dbReference type="ARBA" id="ARBA00023033"/>
    </source>
</evidence>
<keyword evidence="1" id="KW-0560">Oxidoreductase</keyword>
<dbReference type="Proteomes" id="UP000661691">
    <property type="component" value="Unassembled WGS sequence"/>
</dbReference>
<dbReference type="AlphaFoldDB" id="A0A926RTV2"/>
<dbReference type="EMBL" id="JACXAH010000020">
    <property type="protein sequence ID" value="MBD1373245.1"/>
    <property type="molecule type" value="Genomic_DNA"/>
</dbReference>
<dbReference type="PRINTS" id="PR00420">
    <property type="entry name" value="RNGMNOXGNASE"/>
</dbReference>